<organism evidence="1 2">
    <name type="scientific">Zosterops borbonicus</name>
    <dbReference type="NCBI Taxonomy" id="364589"/>
    <lineage>
        <taxon>Eukaryota</taxon>
        <taxon>Metazoa</taxon>
        <taxon>Chordata</taxon>
        <taxon>Craniata</taxon>
        <taxon>Vertebrata</taxon>
        <taxon>Euteleostomi</taxon>
        <taxon>Archelosauria</taxon>
        <taxon>Archosauria</taxon>
        <taxon>Dinosauria</taxon>
        <taxon>Saurischia</taxon>
        <taxon>Theropoda</taxon>
        <taxon>Coelurosauria</taxon>
        <taxon>Aves</taxon>
        <taxon>Neognathae</taxon>
        <taxon>Neoaves</taxon>
        <taxon>Telluraves</taxon>
        <taxon>Australaves</taxon>
        <taxon>Passeriformes</taxon>
        <taxon>Sylvioidea</taxon>
        <taxon>Zosteropidae</taxon>
        <taxon>Zosterops</taxon>
    </lineage>
</organism>
<dbReference type="AlphaFoldDB" id="A0A8K1GSI4"/>
<proteinExistence type="predicted"/>
<comment type="caution">
    <text evidence="1">The sequence shown here is derived from an EMBL/GenBank/DDBJ whole genome shotgun (WGS) entry which is preliminary data.</text>
</comment>
<dbReference type="Proteomes" id="UP000796761">
    <property type="component" value="Unassembled WGS sequence"/>
</dbReference>
<keyword evidence="2" id="KW-1185">Reference proteome</keyword>
<sequence>FHEFHISEISLFIAKDLELDDYNEDVVKAAILCKTAILSSPFYVNIDYKVAPSKYV</sequence>
<evidence type="ECO:0000313" key="2">
    <source>
        <dbReference type="Proteomes" id="UP000796761"/>
    </source>
</evidence>
<protein>
    <submittedName>
        <fullName evidence="1">Uncharacterized protein</fullName>
    </submittedName>
</protein>
<feature type="non-terminal residue" evidence="1">
    <location>
        <position position="1"/>
    </location>
</feature>
<evidence type="ECO:0000313" key="1">
    <source>
        <dbReference type="EMBL" id="TRZ23318.1"/>
    </source>
</evidence>
<reference evidence="1" key="1">
    <citation type="submission" date="2019-04" db="EMBL/GenBank/DDBJ databases">
        <title>Genome assembly of Zosterops borbonicus 15179.</title>
        <authorList>
            <person name="Leroy T."/>
            <person name="Anselmetti Y."/>
            <person name="Tilak M.-K."/>
            <person name="Nabholz B."/>
        </authorList>
    </citation>
    <scope>NUCLEOTIDE SEQUENCE</scope>
    <source>
        <strain evidence="1">HGM_15179</strain>
        <tissue evidence="1">Muscle</tissue>
    </source>
</reference>
<gene>
    <name evidence="1" type="ORF">HGM15179_003784</name>
</gene>
<name>A0A8K1GSI4_9PASS</name>
<accession>A0A8K1GSI4</accession>
<dbReference type="EMBL" id="SWJQ01000076">
    <property type="protein sequence ID" value="TRZ23318.1"/>
    <property type="molecule type" value="Genomic_DNA"/>
</dbReference>